<accession>A0A256GHA6</accession>
<protein>
    <submittedName>
        <fullName evidence="1">Uncharacterized protein</fullName>
    </submittedName>
</protein>
<evidence type="ECO:0000313" key="2">
    <source>
        <dbReference type="Proteomes" id="UP000216188"/>
    </source>
</evidence>
<dbReference type="RefSeq" id="WP_094543584.1">
    <property type="nucleotide sequence ID" value="NZ_JBHEEM010000020.1"/>
</dbReference>
<name>A0A256GHA6_9HYPH</name>
<proteinExistence type="predicted"/>
<evidence type="ECO:0000313" key="1">
    <source>
        <dbReference type="EMBL" id="OYR26535.1"/>
    </source>
</evidence>
<sequence length="185" mass="20161">MTHATQTSFTPIGQILAAQVLPHLRLAQKLPLRISCNGTASYGGADEPVQFDQTIALGERASSEEAMAFASLRVSRSDIRIGADEMLRFQPRVITLQDRDHGLVLGGIVRAGIILWQQPVASDGEARRIVTEASRLRGMAFAAAGRGDDVQARDLRFQACHLEARLADPFWRASSAELLRMPQAA</sequence>
<dbReference type="EMBL" id="NNRM01000018">
    <property type="protein sequence ID" value="OYR26535.1"/>
    <property type="molecule type" value="Genomic_DNA"/>
</dbReference>
<organism evidence="1 2">
    <name type="scientific">Brucella pseudogrignonensis</name>
    <dbReference type="NCBI Taxonomy" id="419475"/>
    <lineage>
        <taxon>Bacteria</taxon>
        <taxon>Pseudomonadati</taxon>
        <taxon>Pseudomonadota</taxon>
        <taxon>Alphaproteobacteria</taxon>
        <taxon>Hyphomicrobiales</taxon>
        <taxon>Brucellaceae</taxon>
        <taxon>Brucella/Ochrobactrum group</taxon>
        <taxon>Brucella</taxon>
    </lineage>
</organism>
<dbReference type="AlphaFoldDB" id="A0A256GHA6"/>
<comment type="caution">
    <text evidence="1">The sequence shown here is derived from an EMBL/GenBank/DDBJ whole genome shotgun (WGS) entry which is preliminary data.</text>
</comment>
<dbReference type="Proteomes" id="UP000216188">
    <property type="component" value="Unassembled WGS sequence"/>
</dbReference>
<gene>
    <name evidence="1" type="ORF">CEV34_2246</name>
</gene>
<keyword evidence="2" id="KW-1185">Reference proteome</keyword>
<reference evidence="1 2" key="1">
    <citation type="submission" date="2017-07" db="EMBL/GenBank/DDBJ databases">
        <title>Phylogenetic study on the rhizospheric bacterium Ochrobactrum sp. A44.</title>
        <authorList>
            <person name="Krzyzanowska D.M."/>
            <person name="Ossowicki A."/>
            <person name="Rajewska M."/>
            <person name="Maciag T."/>
            <person name="Kaczynski Z."/>
            <person name="Czerwicka M."/>
            <person name="Jafra S."/>
        </authorList>
    </citation>
    <scope>NUCLEOTIDE SEQUENCE [LARGE SCALE GENOMIC DNA]</scope>
    <source>
        <strain evidence="1 2">CCUG 30717</strain>
    </source>
</reference>